<sequence length="70" mass="7844">MVRCDLIDCASNFKDITTMPARSLCQKFLKNILATLHFYHQKSLIDATNAVINGASLTLSSIGRHLTRQH</sequence>
<protein>
    <submittedName>
        <fullName evidence="1">Uncharacterized protein</fullName>
    </submittedName>
</protein>
<evidence type="ECO:0000313" key="1">
    <source>
        <dbReference type="EMBL" id="OOO81696.1"/>
    </source>
</evidence>
<proteinExistence type="predicted"/>
<gene>
    <name evidence="1" type="ORF">AJR17_009820</name>
</gene>
<reference evidence="1" key="1">
    <citation type="submission" date="2017-02" db="EMBL/GenBank/DDBJ databases">
        <title>Shigella draft genomes.</title>
        <authorList>
            <person name="Weis A.M."/>
            <person name="Weimer B.C."/>
            <person name="Gilpin B."/>
        </authorList>
    </citation>
    <scope>NUCLEOTIDE SEQUENCE [LARGE SCALE GENOMIC DNA]</scope>
    <source>
        <strain evidence="1">BCW_4868</strain>
    </source>
</reference>
<accession>A0A1S9JFI8</accession>
<comment type="caution">
    <text evidence="1">The sequence shown here is derived from an EMBL/GenBank/DDBJ whole genome shotgun (WGS) entry which is preliminary data.</text>
</comment>
<organism evidence="1">
    <name type="scientific">Shigella boydii</name>
    <dbReference type="NCBI Taxonomy" id="621"/>
    <lineage>
        <taxon>Bacteria</taxon>
        <taxon>Pseudomonadati</taxon>
        <taxon>Pseudomonadota</taxon>
        <taxon>Gammaproteobacteria</taxon>
        <taxon>Enterobacterales</taxon>
        <taxon>Enterobacteriaceae</taxon>
        <taxon>Shigella</taxon>
    </lineage>
</organism>
<name>A0A1S9JFI8_SHIBO</name>
<dbReference type="AlphaFoldDB" id="A0A1S9JFI8"/>
<dbReference type="EMBL" id="MSJS02000033">
    <property type="protein sequence ID" value="OOO81696.1"/>
    <property type="molecule type" value="Genomic_DNA"/>
</dbReference>
<dbReference type="Proteomes" id="UP000868349">
    <property type="component" value="Unassembled WGS sequence"/>
</dbReference>